<dbReference type="EMBL" id="NUYG01000007">
    <property type="protein sequence ID" value="PFM96037.1"/>
    <property type="molecule type" value="Genomic_DNA"/>
</dbReference>
<organism evidence="2 3">
    <name type="scientific">Bacillus thuringiensis</name>
    <dbReference type="NCBI Taxonomy" id="1428"/>
    <lineage>
        <taxon>Bacteria</taxon>
        <taxon>Bacillati</taxon>
        <taxon>Bacillota</taxon>
        <taxon>Bacilli</taxon>
        <taxon>Bacillales</taxon>
        <taxon>Bacillaceae</taxon>
        <taxon>Bacillus</taxon>
        <taxon>Bacillus cereus group</taxon>
    </lineage>
</organism>
<reference evidence="2 3" key="1">
    <citation type="submission" date="2017-09" db="EMBL/GenBank/DDBJ databases">
        <title>Large-scale bioinformatics analysis of Bacillus genomes uncovers conserved roles of natural products in bacterial physiology.</title>
        <authorList>
            <consortium name="Agbiome Team Llc"/>
            <person name="Bleich R.M."/>
            <person name="Grubbs K.J."/>
            <person name="Santa Maria K.C."/>
            <person name="Allen S.E."/>
            <person name="Farag S."/>
            <person name="Shank E.A."/>
            <person name="Bowers A."/>
        </authorList>
    </citation>
    <scope>NUCLEOTIDE SEQUENCE [LARGE SCALE GENOMIC DNA]</scope>
    <source>
        <strain evidence="2 3">AFS077661</strain>
    </source>
</reference>
<keyword evidence="1" id="KW-0732">Signal</keyword>
<evidence type="ECO:0000313" key="3">
    <source>
        <dbReference type="Proteomes" id="UP000223839"/>
    </source>
</evidence>
<accession>A0AB36U2E1</accession>
<gene>
    <name evidence="2" type="ORF">COJ61_02485</name>
</gene>
<evidence type="ECO:0000313" key="2">
    <source>
        <dbReference type="EMBL" id="PFM96037.1"/>
    </source>
</evidence>
<dbReference type="RefSeq" id="WP_097920847.1">
    <property type="nucleotide sequence ID" value="NZ_NUYG01000007.1"/>
</dbReference>
<dbReference type="AlphaFoldDB" id="A0AB36U2E1"/>
<dbReference type="Proteomes" id="UP000223839">
    <property type="component" value="Unassembled WGS sequence"/>
</dbReference>
<proteinExistence type="predicted"/>
<evidence type="ECO:0008006" key="4">
    <source>
        <dbReference type="Google" id="ProtNLM"/>
    </source>
</evidence>
<protein>
    <recommendedName>
        <fullName evidence="4">DUF5065 domain-containing protein</fullName>
    </recommendedName>
</protein>
<comment type="caution">
    <text evidence="2">The sequence shown here is derived from an EMBL/GenBank/DDBJ whole genome shotgun (WGS) entry which is preliminary data.</text>
</comment>
<name>A0AB36U2E1_BACTU</name>
<sequence length="165" mass="18446">MFKKVIIGTLVTGFMLFGTGNVFAAESSSLLKQNSIHQDKTEIFTKHKVSNVSKVSENKNLYYQFENLERGESIITKNTFTINSKQNVNLTLVQWTDLFSTAPTMKYQIIDSNENNIGDPVELKGEYKSENITIGFKNIPAGTYKIKITNVSGGYMAHGNGYTVN</sequence>
<feature type="signal peptide" evidence="1">
    <location>
        <begin position="1"/>
        <end position="24"/>
    </location>
</feature>
<evidence type="ECO:0000256" key="1">
    <source>
        <dbReference type="SAM" id="SignalP"/>
    </source>
</evidence>
<feature type="chain" id="PRO_5044329551" description="DUF5065 domain-containing protein" evidence="1">
    <location>
        <begin position="25"/>
        <end position="165"/>
    </location>
</feature>